<keyword evidence="4" id="KW-0677">Repeat</keyword>
<keyword evidence="1" id="KW-0245">EGF-like domain</keyword>
<evidence type="ECO:0000259" key="5">
    <source>
        <dbReference type="SMART" id="SM00013"/>
    </source>
</evidence>
<sequence length="288" mass="31970">MGNPRCQNPDFLQQIPLQDVAFPDFRCEEGQEERGCLPCPQCPQECTCLDTVVQCSNKHLQALPRGVPKNVTELYLDGNQFTLVPGQLFTFKYLQLMDLSNNKISFLKQFLLCQHEPADHSDPQLQCHALLSLHGNDISTFGEGIFADVTSLSHLANWCQPRVLWVKTGYKEPGIACCAGPQDVEGKLLLTMPAKKFKCQDSPTLAIQAKCDSCLSSPCQNQGTYHNDPLEVYRCGAPVAIRAETVRYPWTAVPVPPVKKGTPAMHRRVRMPNSRAPVPLALKDQPVG</sequence>
<evidence type="ECO:0000256" key="2">
    <source>
        <dbReference type="ARBA" id="ARBA00022614"/>
    </source>
</evidence>
<dbReference type="Pfam" id="PF01462">
    <property type="entry name" value="LRRNT"/>
    <property type="match status" value="1"/>
</dbReference>
<evidence type="ECO:0000313" key="7">
    <source>
        <dbReference type="Proteomes" id="UP001266305"/>
    </source>
</evidence>
<dbReference type="Pfam" id="PF01463">
    <property type="entry name" value="LRRCT"/>
    <property type="match status" value="2"/>
</dbReference>
<keyword evidence="3" id="KW-0732">Signal</keyword>
<dbReference type="SUPFAM" id="SSF52058">
    <property type="entry name" value="L domain-like"/>
    <property type="match status" value="1"/>
</dbReference>
<reference evidence="6 7" key="1">
    <citation type="submission" date="2023-05" db="EMBL/GenBank/DDBJ databases">
        <title>B98-5 Cell Line De Novo Hybrid Assembly: An Optical Mapping Approach.</title>
        <authorList>
            <person name="Kananen K."/>
            <person name="Auerbach J.A."/>
            <person name="Kautto E."/>
            <person name="Blachly J.S."/>
        </authorList>
    </citation>
    <scope>NUCLEOTIDE SEQUENCE [LARGE SCALE GENOMIC DNA]</scope>
    <source>
        <strain evidence="6">B95-8</strain>
        <tissue evidence="6">Cell line</tissue>
    </source>
</reference>
<evidence type="ECO:0000256" key="3">
    <source>
        <dbReference type="ARBA" id="ARBA00022729"/>
    </source>
</evidence>
<dbReference type="InterPro" id="IPR032675">
    <property type="entry name" value="LRR_dom_sf"/>
</dbReference>
<proteinExistence type="predicted"/>
<dbReference type="InterPro" id="IPR000483">
    <property type="entry name" value="Cys-rich_flank_reg_C"/>
</dbReference>
<evidence type="ECO:0000313" key="6">
    <source>
        <dbReference type="EMBL" id="KAK2109361.1"/>
    </source>
</evidence>
<comment type="caution">
    <text evidence="6">The sequence shown here is derived from an EMBL/GenBank/DDBJ whole genome shotgun (WGS) entry which is preliminary data.</text>
</comment>
<feature type="domain" description="LRRNT" evidence="5">
    <location>
        <begin position="41"/>
        <end position="73"/>
    </location>
</feature>
<protein>
    <submittedName>
        <fullName evidence="6">Slit 1 protein</fullName>
    </submittedName>
</protein>
<evidence type="ECO:0000256" key="4">
    <source>
        <dbReference type="ARBA" id="ARBA00022737"/>
    </source>
</evidence>
<keyword evidence="2" id="KW-0433">Leucine-rich repeat</keyword>
<dbReference type="EMBL" id="JASSZA010000006">
    <property type="protein sequence ID" value="KAK2109361.1"/>
    <property type="molecule type" value="Genomic_DNA"/>
</dbReference>
<dbReference type="PANTHER" id="PTHR45836:SF3">
    <property type="entry name" value="SLIT HOMOLOG 1 PROTEIN"/>
    <property type="match status" value="1"/>
</dbReference>
<organism evidence="6 7">
    <name type="scientific">Saguinus oedipus</name>
    <name type="common">Cotton-top tamarin</name>
    <name type="synonym">Oedipomidas oedipus</name>
    <dbReference type="NCBI Taxonomy" id="9490"/>
    <lineage>
        <taxon>Eukaryota</taxon>
        <taxon>Metazoa</taxon>
        <taxon>Chordata</taxon>
        <taxon>Craniata</taxon>
        <taxon>Vertebrata</taxon>
        <taxon>Euteleostomi</taxon>
        <taxon>Mammalia</taxon>
        <taxon>Eutheria</taxon>
        <taxon>Euarchontoglires</taxon>
        <taxon>Primates</taxon>
        <taxon>Haplorrhini</taxon>
        <taxon>Platyrrhini</taxon>
        <taxon>Cebidae</taxon>
        <taxon>Callitrichinae</taxon>
        <taxon>Saguinus</taxon>
    </lineage>
</organism>
<dbReference type="SMART" id="SM00013">
    <property type="entry name" value="LRRNT"/>
    <property type="match status" value="1"/>
</dbReference>
<dbReference type="InterPro" id="IPR000372">
    <property type="entry name" value="LRRNT"/>
</dbReference>
<dbReference type="Gene3D" id="3.80.10.10">
    <property type="entry name" value="Ribonuclease Inhibitor"/>
    <property type="match status" value="1"/>
</dbReference>
<dbReference type="InterPro" id="IPR051355">
    <property type="entry name" value="Notch/Slit_guidance"/>
</dbReference>
<gene>
    <name evidence="6" type="primary">SLIT1_2</name>
    <name evidence="6" type="ORF">P7K49_014526</name>
</gene>
<evidence type="ECO:0000256" key="1">
    <source>
        <dbReference type="ARBA" id="ARBA00022536"/>
    </source>
</evidence>
<name>A0ABQ9VJ06_SAGOE</name>
<dbReference type="PANTHER" id="PTHR45836">
    <property type="entry name" value="SLIT HOMOLOG"/>
    <property type="match status" value="1"/>
</dbReference>
<dbReference type="Proteomes" id="UP001266305">
    <property type="component" value="Unassembled WGS sequence"/>
</dbReference>
<keyword evidence="7" id="KW-1185">Reference proteome</keyword>
<accession>A0ABQ9VJ06</accession>